<evidence type="ECO:0000313" key="5">
    <source>
        <dbReference type="Proteomes" id="UP001597227"/>
    </source>
</evidence>
<dbReference type="EMBL" id="JBHUEK010000007">
    <property type="protein sequence ID" value="MFD1778177.1"/>
    <property type="molecule type" value="Genomic_DNA"/>
</dbReference>
<sequence length="672" mass="77818">MIKTETDPLLIKKLQQKNMDSIIDWFEQRKTSLYKLASVYIRKTEDIQEIFYNVMEKVQAEIHKKKKKAPFENWVTSLFIQECKHRNTLVSVEGVLEMLDEINKDALALTYVLGLTHNQAADILEIPVETVKAHLHKGIQILSGEEEGHYQEKYIDYLSRTLDRPSKIEFEIHLHSCESCQNSLAAFQATIHSLIDEADAIEVPAQFFDEVKTRLIEIEEFKRKKKQKRSKISIGIASSLILLLLIGYVTNGFAYMYYSWLDLRDEEDEQLLAYLKSGLAEPLNLVQENNGIKVTIKSAIADDFQTLIYYEVENLENSEQYGINFWNGVFVEEEMQTFDQQAIPINPLPVQPLESEGNVFKGILSFLPVSSETKTIKLNLSKLQKMEKDAENFEWMDVYGEGSFFPGEWNFEIPVKKQESFKHVVHKKFTVDGFPIEIEKLIIAPTITLLQYRFEQATGDKHINELFFEGIQTKKKKAKPAMFGWSVPIQGGDGQYNTFQSPFDSLYFEKPKEVSLQLSSLYYTENDYYKVEIDMNKPFPQTFDYQGSNISINKVELGEPTKIELTAEMNEGRSFESLRFDVLGRNNDLPMSIGMMDSDGVFVDRNGKIYNRDEYVQNAYMYRGEHPRHYQTEVLLEVYGGSSTEDYIPGWLQIQGYWGTTYLDDKVNIKLK</sequence>
<dbReference type="Proteomes" id="UP001597227">
    <property type="component" value="Unassembled WGS sequence"/>
</dbReference>
<feature type="domain" description="RNA polymerase sigma factor 70 region 4 type 2" evidence="2">
    <location>
        <begin position="92"/>
        <end position="139"/>
    </location>
</feature>
<dbReference type="InterPro" id="IPR013249">
    <property type="entry name" value="RNA_pol_sigma70_r4_t2"/>
</dbReference>
<accession>A0ABW4MLI1</accession>
<evidence type="ECO:0000259" key="2">
    <source>
        <dbReference type="Pfam" id="PF08281"/>
    </source>
</evidence>
<reference evidence="5" key="1">
    <citation type="journal article" date="2019" name="Int. J. Syst. Evol. Microbiol.">
        <title>The Global Catalogue of Microorganisms (GCM) 10K type strain sequencing project: providing services to taxonomists for standard genome sequencing and annotation.</title>
        <authorList>
            <consortium name="The Broad Institute Genomics Platform"/>
            <consortium name="The Broad Institute Genome Sequencing Center for Infectious Disease"/>
            <person name="Wu L."/>
            <person name="Ma J."/>
        </authorList>
    </citation>
    <scope>NUCLEOTIDE SEQUENCE [LARGE SCALE GENOMIC DNA]</scope>
    <source>
        <strain evidence="5">CCUG 15531</strain>
    </source>
</reference>
<organism evidence="4 5">
    <name type="scientific">Fredinandcohnia salidurans</name>
    <dbReference type="NCBI Taxonomy" id="2595041"/>
    <lineage>
        <taxon>Bacteria</taxon>
        <taxon>Bacillati</taxon>
        <taxon>Bacillota</taxon>
        <taxon>Bacilli</taxon>
        <taxon>Bacillales</taxon>
        <taxon>Bacillaceae</taxon>
        <taxon>Fredinandcohnia</taxon>
    </lineage>
</organism>
<protein>
    <submittedName>
        <fullName evidence="4">DUF4179 domain-containing protein</fullName>
    </submittedName>
</protein>
<name>A0ABW4MLI1_9BACI</name>
<keyword evidence="1" id="KW-0812">Transmembrane</keyword>
<dbReference type="InterPro" id="IPR041916">
    <property type="entry name" value="Anti_sigma_zinc_sf"/>
</dbReference>
<feature type="domain" description="DUF4179" evidence="3">
    <location>
        <begin position="224"/>
        <end position="313"/>
    </location>
</feature>
<proteinExistence type="predicted"/>
<keyword evidence="5" id="KW-1185">Reference proteome</keyword>
<dbReference type="InterPro" id="IPR025436">
    <property type="entry name" value="DUF4179"/>
</dbReference>
<keyword evidence="1" id="KW-1133">Transmembrane helix</keyword>
<dbReference type="Gene3D" id="1.10.10.10">
    <property type="entry name" value="Winged helix-like DNA-binding domain superfamily/Winged helix DNA-binding domain"/>
    <property type="match status" value="1"/>
</dbReference>
<evidence type="ECO:0000259" key="3">
    <source>
        <dbReference type="Pfam" id="PF13786"/>
    </source>
</evidence>
<dbReference type="InterPro" id="IPR036388">
    <property type="entry name" value="WH-like_DNA-bd_sf"/>
</dbReference>
<dbReference type="Pfam" id="PF13786">
    <property type="entry name" value="DUF4179"/>
    <property type="match status" value="1"/>
</dbReference>
<evidence type="ECO:0000256" key="1">
    <source>
        <dbReference type="SAM" id="Phobius"/>
    </source>
</evidence>
<gene>
    <name evidence="4" type="ORF">ACFSFW_05815</name>
</gene>
<feature type="transmembrane region" description="Helical" evidence="1">
    <location>
        <begin position="232"/>
        <end position="258"/>
    </location>
</feature>
<dbReference type="SUPFAM" id="SSF88659">
    <property type="entry name" value="Sigma3 and sigma4 domains of RNA polymerase sigma factors"/>
    <property type="match status" value="1"/>
</dbReference>
<dbReference type="InterPro" id="IPR013324">
    <property type="entry name" value="RNA_pol_sigma_r3/r4-like"/>
</dbReference>
<dbReference type="Pfam" id="PF08281">
    <property type="entry name" value="Sigma70_r4_2"/>
    <property type="match status" value="1"/>
</dbReference>
<dbReference type="RefSeq" id="WP_304214186.1">
    <property type="nucleotide sequence ID" value="NZ_JBHUEK010000007.1"/>
</dbReference>
<dbReference type="Gene3D" id="1.10.10.1320">
    <property type="entry name" value="Anti-sigma factor, zinc-finger domain"/>
    <property type="match status" value="1"/>
</dbReference>
<dbReference type="Gene3D" id="2.60.40.1630">
    <property type="entry name" value="bacillus anthracis domain"/>
    <property type="match status" value="1"/>
</dbReference>
<keyword evidence="1" id="KW-0472">Membrane</keyword>
<comment type="caution">
    <text evidence="4">The sequence shown here is derived from an EMBL/GenBank/DDBJ whole genome shotgun (WGS) entry which is preliminary data.</text>
</comment>
<evidence type="ECO:0000313" key="4">
    <source>
        <dbReference type="EMBL" id="MFD1778177.1"/>
    </source>
</evidence>